<accession>A0A061RC56</accession>
<feature type="non-terminal residue" evidence="1">
    <location>
        <position position="1"/>
    </location>
</feature>
<dbReference type="SUPFAM" id="SSF47769">
    <property type="entry name" value="SAM/Pointed domain"/>
    <property type="match status" value="1"/>
</dbReference>
<protein>
    <submittedName>
        <fullName evidence="1">Uncharacterized protein</fullName>
    </submittedName>
</protein>
<reference evidence="1" key="1">
    <citation type="submission" date="2014-05" db="EMBL/GenBank/DDBJ databases">
        <title>The transcriptome of the halophilic microalga Tetraselmis sp. GSL018 isolated from the Great Salt Lake, Utah.</title>
        <authorList>
            <person name="Jinkerson R.E."/>
            <person name="D'Adamo S."/>
            <person name="Posewitz M.C."/>
        </authorList>
    </citation>
    <scope>NUCLEOTIDE SEQUENCE</scope>
    <source>
        <strain evidence="1">GSL018</strain>
    </source>
</reference>
<dbReference type="AlphaFoldDB" id="A0A061RC56"/>
<dbReference type="EMBL" id="GBEZ01018027">
    <property type="protein sequence ID" value="JAC68369.1"/>
    <property type="molecule type" value="Transcribed_RNA"/>
</dbReference>
<evidence type="ECO:0000313" key="1">
    <source>
        <dbReference type="EMBL" id="JAC68369.1"/>
    </source>
</evidence>
<name>A0A061RC56_9CHLO</name>
<organism evidence="1">
    <name type="scientific">Tetraselmis sp. GSL018</name>
    <dbReference type="NCBI Taxonomy" id="582737"/>
    <lineage>
        <taxon>Eukaryota</taxon>
        <taxon>Viridiplantae</taxon>
        <taxon>Chlorophyta</taxon>
        <taxon>core chlorophytes</taxon>
        <taxon>Chlorodendrophyceae</taxon>
        <taxon>Chlorodendrales</taxon>
        <taxon>Chlorodendraceae</taxon>
        <taxon>Tetraselmis</taxon>
    </lineage>
</organism>
<gene>
    <name evidence="1" type="ORF">TSPGSL018_8899</name>
</gene>
<dbReference type="InterPro" id="IPR013761">
    <property type="entry name" value="SAM/pointed_sf"/>
</dbReference>
<proteinExistence type="predicted"/>
<sequence>DQERLCCSLSELCGTGDEITGRMYGRPPTTPGPSFWPGSLLRGRHSDTVAGQVGPSEGIGSSWNRRRPSSQFVQALRGELQGQYSPWKGDHGGNHCEISSRLRRAGLGHYAGVLLSRGATLADLVGIHPEGLAAYGVYTAGAQERVARVFHEGEGGGRMAP</sequence>